<reference evidence="2" key="1">
    <citation type="submission" date="2013-08" db="EMBL/GenBank/DDBJ databases">
        <authorList>
            <person name="Mendez C."/>
            <person name="Richter M."/>
            <person name="Ferrer M."/>
            <person name="Sanchez J."/>
        </authorList>
    </citation>
    <scope>NUCLEOTIDE SEQUENCE</scope>
</reference>
<dbReference type="EMBL" id="AUZX01004215">
    <property type="protein sequence ID" value="EQD71459.1"/>
    <property type="molecule type" value="Genomic_DNA"/>
</dbReference>
<organism evidence="2">
    <name type="scientific">mine drainage metagenome</name>
    <dbReference type="NCBI Taxonomy" id="410659"/>
    <lineage>
        <taxon>unclassified sequences</taxon>
        <taxon>metagenomes</taxon>
        <taxon>ecological metagenomes</taxon>
    </lineage>
</organism>
<feature type="domain" description="RapZ C-terminal" evidence="1">
    <location>
        <begin position="1"/>
        <end position="35"/>
    </location>
</feature>
<accession>T1CSE7</accession>
<gene>
    <name evidence="2" type="ORF">B1A_05778</name>
</gene>
<reference evidence="2" key="2">
    <citation type="journal article" date="2014" name="ISME J.">
        <title>Microbial stratification in low pH oxic and suboxic macroscopic growths along an acid mine drainage.</title>
        <authorList>
            <person name="Mendez-Garcia C."/>
            <person name="Mesa V."/>
            <person name="Sprenger R.R."/>
            <person name="Richter M."/>
            <person name="Diez M.S."/>
            <person name="Solano J."/>
            <person name="Bargiela R."/>
            <person name="Golyshina O.V."/>
            <person name="Manteca A."/>
            <person name="Ramos J.L."/>
            <person name="Gallego J.R."/>
            <person name="Llorente I."/>
            <person name="Martins Dos Santos V.A."/>
            <person name="Jensen O.N."/>
            <person name="Pelaez A.I."/>
            <person name="Sanchez J."/>
            <person name="Ferrer M."/>
        </authorList>
    </citation>
    <scope>NUCLEOTIDE SEQUENCE</scope>
</reference>
<dbReference type="Pfam" id="PF22740">
    <property type="entry name" value="PapZ_C"/>
    <property type="match status" value="1"/>
</dbReference>
<evidence type="ECO:0000313" key="2">
    <source>
        <dbReference type="EMBL" id="EQD71459.1"/>
    </source>
</evidence>
<dbReference type="AlphaFoldDB" id="T1CSE7"/>
<name>T1CSE7_9ZZZZ</name>
<dbReference type="InterPro" id="IPR053931">
    <property type="entry name" value="RapZ_C"/>
</dbReference>
<feature type="non-terminal residue" evidence="2">
    <location>
        <position position="1"/>
    </location>
</feature>
<comment type="caution">
    <text evidence="2">The sequence shown here is derived from an EMBL/GenBank/DDBJ whole genome shotgun (WGS) entry which is preliminary data.</text>
</comment>
<protein>
    <submittedName>
        <fullName evidence="2">ATPase, P-loop-containing</fullName>
    </submittedName>
</protein>
<proteinExistence type="predicted"/>
<sequence length="39" mass="4243">IGCTGGFHRSVAVAEELHRRLTGAGVRSLVWHRDLGRDG</sequence>
<evidence type="ECO:0000259" key="1">
    <source>
        <dbReference type="Pfam" id="PF22740"/>
    </source>
</evidence>